<dbReference type="PROSITE" id="PS51419">
    <property type="entry name" value="RAB"/>
    <property type="match status" value="1"/>
</dbReference>
<keyword evidence="3" id="KW-0342">GTP-binding</keyword>
<protein>
    <submittedName>
        <fullName evidence="5">Uncharacterized protein</fullName>
    </submittedName>
</protein>
<dbReference type="Gene3D" id="3.40.50.300">
    <property type="entry name" value="P-loop containing nucleotide triphosphate hydrolases"/>
    <property type="match status" value="1"/>
</dbReference>
<feature type="region of interest" description="Disordered" evidence="4">
    <location>
        <begin position="69"/>
        <end position="114"/>
    </location>
</feature>
<dbReference type="NCBIfam" id="TIGR00231">
    <property type="entry name" value="small_GTP"/>
    <property type="match status" value="1"/>
</dbReference>
<evidence type="ECO:0000256" key="4">
    <source>
        <dbReference type="SAM" id="MobiDB-lite"/>
    </source>
</evidence>
<accession>A0A4Q4TGI3</accession>
<keyword evidence="1" id="KW-0488">Methylation</keyword>
<organism evidence="5 6">
    <name type="scientific">Monosporascus ibericus</name>
    <dbReference type="NCBI Taxonomy" id="155417"/>
    <lineage>
        <taxon>Eukaryota</taxon>
        <taxon>Fungi</taxon>
        <taxon>Dikarya</taxon>
        <taxon>Ascomycota</taxon>
        <taxon>Pezizomycotina</taxon>
        <taxon>Sordariomycetes</taxon>
        <taxon>Xylariomycetidae</taxon>
        <taxon>Xylariales</taxon>
        <taxon>Xylariales incertae sedis</taxon>
        <taxon>Monosporascus</taxon>
    </lineage>
</organism>
<feature type="region of interest" description="Disordered" evidence="4">
    <location>
        <begin position="145"/>
        <end position="165"/>
    </location>
</feature>
<evidence type="ECO:0000256" key="2">
    <source>
        <dbReference type="ARBA" id="ARBA00022741"/>
    </source>
</evidence>
<dbReference type="SMART" id="SM00175">
    <property type="entry name" value="RAB"/>
    <property type="match status" value="1"/>
</dbReference>
<dbReference type="GO" id="GO:0003924">
    <property type="term" value="F:GTPase activity"/>
    <property type="evidence" value="ECO:0007669"/>
    <property type="project" value="InterPro"/>
</dbReference>
<dbReference type="PRINTS" id="PR00449">
    <property type="entry name" value="RASTRNSFRMNG"/>
</dbReference>
<dbReference type="SUPFAM" id="SSF52540">
    <property type="entry name" value="P-loop containing nucleoside triphosphate hydrolases"/>
    <property type="match status" value="1"/>
</dbReference>
<proteinExistence type="predicted"/>
<dbReference type="SMART" id="SM00173">
    <property type="entry name" value="RAS"/>
    <property type="match status" value="1"/>
</dbReference>
<keyword evidence="6" id="KW-1185">Reference proteome</keyword>
<dbReference type="CDD" id="cd00157">
    <property type="entry name" value="Rho"/>
    <property type="match status" value="1"/>
</dbReference>
<dbReference type="AlphaFoldDB" id="A0A4Q4TGI3"/>
<dbReference type="InterPro" id="IPR005225">
    <property type="entry name" value="Small_GTP-bd"/>
</dbReference>
<feature type="compositionally biased region" description="Basic and acidic residues" evidence="4">
    <location>
        <begin position="74"/>
        <end position="94"/>
    </location>
</feature>
<dbReference type="GO" id="GO:0005525">
    <property type="term" value="F:GTP binding"/>
    <property type="evidence" value="ECO:0007669"/>
    <property type="project" value="UniProtKB-KW"/>
</dbReference>
<dbReference type="PANTHER" id="PTHR24072">
    <property type="entry name" value="RHO FAMILY GTPASE"/>
    <property type="match status" value="1"/>
</dbReference>
<dbReference type="GO" id="GO:0007264">
    <property type="term" value="P:small GTPase-mediated signal transduction"/>
    <property type="evidence" value="ECO:0007669"/>
    <property type="project" value="InterPro"/>
</dbReference>
<dbReference type="OrthoDB" id="25896at2759"/>
<evidence type="ECO:0000313" key="6">
    <source>
        <dbReference type="Proteomes" id="UP000293360"/>
    </source>
</evidence>
<dbReference type="InterPro" id="IPR027417">
    <property type="entry name" value="P-loop_NTPase"/>
</dbReference>
<dbReference type="SMART" id="SM00174">
    <property type="entry name" value="RHO"/>
    <property type="match status" value="1"/>
</dbReference>
<evidence type="ECO:0000256" key="1">
    <source>
        <dbReference type="ARBA" id="ARBA00022481"/>
    </source>
</evidence>
<dbReference type="STRING" id="155417.A0A4Q4TGI3"/>
<comment type="caution">
    <text evidence="5">The sequence shown here is derived from an EMBL/GenBank/DDBJ whole genome shotgun (WGS) entry which is preliminary data.</text>
</comment>
<feature type="compositionally biased region" description="Polar residues" evidence="4">
    <location>
        <begin position="152"/>
        <end position="164"/>
    </location>
</feature>
<dbReference type="InterPro" id="IPR003578">
    <property type="entry name" value="Small_GTPase_Rho"/>
</dbReference>
<dbReference type="PROSITE" id="PS51420">
    <property type="entry name" value="RHO"/>
    <property type="match status" value="1"/>
</dbReference>
<reference evidence="5 6" key="1">
    <citation type="submission" date="2018-06" db="EMBL/GenBank/DDBJ databases">
        <title>Complete Genomes of Monosporascus.</title>
        <authorList>
            <person name="Robinson A.J."/>
            <person name="Natvig D.O."/>
        </authorList>
    </citation>
    <scope>NUCLEOTIDE SEQUENCE [LARGE SCALE GENOMIC DNA]</scope>
    <source>
        <strain evidence="5 6">CBS 110550</strain>
    </source>
</reference>
<sequence length="371" mass="42123">METSFTFESFPKVELTFSPDSPAKPQETQPPIAKSFSFAVPEVWRPTKTSVLRWLYDVPIPAHRDESLATASVRGEKHSLDRETSEQVRDDEDHHRHKRNKLRASWGSHPGLEKHRQRILQSSQGLVRRISDVCQRVTTPSRGYDALDGSTVRGSSSLPGTPTTVGDRPRMRFVFVGDSKCGKSSLLLRYYRDVFDQEWVPTKYELFNKNAVFSGLDVDLEMWDTSGNIKLHQLQLLSYLTWDAVFLCFSLTSQKGFNNAKTKWLDEIRAWCRDAPVILVGLKKDERSISPGLWTPFYRGARITAGEASMTANSMGAVKYMECSAKTGEGVQRIFEESVRIVFDERAADEEAARIKEKSQGKRLSQILCFS</sequence>
<dbReference type="Pfam" id="PF00071">
    <property type="entry name" value="Ras"/>
    <property type="match status" value="1"/>
</dbReference>
<dbReference type="PROSITE" id="PS51421">
    <property type="entry name" value="RAS"/>
    <property type="match status" value="1"/>
</dbReference>
<name>A0A4Q4TGI3_9PEZI</name>
<keyword evidence="2" id="KW-0547">Nucleotide-binding</keyword>
<evidence type="ECO:0000313" key="5">
    <source>
        <dbReference type="EMBL" id="RYP05708.1"/>
    </source>
</evidence>
<evidence type="ECO:0000256" key="3">
    <source>
        <dbReference type="ARBA" id="ARBA00023134"/>
    </source>
</evidence>
<dbReference type="Proteomes" id="UP000293360">
    <property type="component" value="Unassembled WGS sequence"/>
</dbReference>
<gene>
    <name evidence="5" type="ORF">DL764_003633</name>
</gene>
<dbReference type="EMBL" id="QJNU01000161">
    <property type="protein sequence ID" value="RYP05708.1"/>
    <property type="molecule type" value="Genomic_DNA"/>
</dbReference>
<dbReference type="InterPro" id="IPR001806">
    <property type="entry name" value="Small_GTPase"/>
</dbReference>